<proteinExistence type="predicted"/>
<dbReference type="Proteomes" id="UP001642409">
    <property type="component" value="Unassembled WGS sequence"/>
</dbReference>
<dbReference type="SUPFAM" id="SSF52047">
    <property type="entry name" value="RNI-like"/>
    <property type="match status" value="1"/>
</dbReference>
<evidence type="ECO:0000313" key="3">
    <source>
        <dbReference type="EMBL" id="CAL6037058.1"/>
    </source>
</evidence>
<feature type="region of interest" description="Disordered" evidence="1">
    <location>
        <begin position="1"/>
        <end position="24"/>
    </location>
</feature>
<organism evidence="2">
    <name type="scientific">Hexamita inflata</name>
    <dbReference type="NCBI Taxonomy" id="28002"/>
    <lineage>
        <taxon>Eukaryota</taxon>
        <taxon>Metamonada</taxon>
        <taxon>Diplomonadida</taxon>
        <taxon>Hexamitidae</taxon>
        <taxon>Hexamitinae</taxon>
        <taxon>Hexamita</taxon>
    </lineage>
</organism>
<gene>
    <name evidence="2" type="ORF">HINF_LOCUS31633</name>
    <name evidence="3" type="ORF">HINF_LOCUS36711</name>
</gene>
<comment type="caution">
    <text evidence="2">The sequence shown here is derived from an EMBL/GenBank/DDBJ whole genome shotgun (WGS) entry which is preliminary data.</text>
</comment>
<evidence type="ECO:0000256" key="1">
    <source>
        <dbReference type="SAM" id="MobiDB-lite"/>
    </source>
</evidence>
<dbReference type="Gene3D" id="3.80.10.10">
    <property type="entry name" value="Ribonuclease Inhibitor"/>
    <property type="match status" value="1"/>
</dbReference>
<evidence type="ECO:0000313" key="4">
    <source>
        <dbReference type="Proteomes" id="UP001642409"/>
    </source>
</evidence>
<dbReference type="EMBL" id="CAXDID020000135">
    <property type="protein sequence ID" value="CAL6037058.1"/>
    <property type="molecule type" value="Genomic_DNA"/>
</dbReference>
<dbReference type="AlphaFoldDB" id="A0AA86PSD3"/>
<reference evidence="2" key="1">
    <citation type="submission" date="2023-06" db="EMBL/GenBank/DDBJ databases">
        <authorList>
            <person name="Kurt Z."/>
        </authorList>
    </citation>
    <scope>NUCLEOTIDE SEQUENCE</scope>
</reference>
<sequence>MQLNDSLTDSETSQMDIQNSSVSDSTEHITEQYVIVELRNQIKDNILEIIGNDDLYNIEFINDFEIEELVIVDCFNSVPKLKNPRIKKLEFQFCGIYCLNELQLPNLEVFYLYEEQSICDGNILSILGQHKKLKELVLGCDINLDLKLIKELQLTKLELSYCEVNKF</sequence>
<dbReference type="EMBL" id="CATOUU010000720">
    <property type="protein sequence ID" value="CAI9943988.1"/>
    <property type="molecule type" value="Genomic_DNA"/>
</dbReference>
<keyword evidence="4" id="KW-1185">Reference proteome</keyword>
<evidence type="ECO:0000313" key="2">
    <source>
        <dbReference type="EMBL" id="CAI9943988.1"/>
    </source>
</evidence>
<reference evidence="3 4" key="2">
    <citation type="submission" date="2024-07" db="EMBL/GenBank/DDBJ databases">
        <authorList>
            <person name="Akdeniz Z."/>
        </authorList>
    </citation>
    <scope>NUCLEOTIDE SEQUENCE [LARGE SCALE GENOMIC DNA]</scope>
</reference>
<name>A0AA86PSD3_9EUKA</name>
<dbReference type="InterPro" id="IPR032675">
    <property type="entry name" value="LRR_dom_sf"/>
</dbReference>
<accession>A0AA86PSD3</accession>
<protein>
    <submittedName>
        <fullName evidence="2">Leucine-rich repeat domain superfamily</fullName>
    </submittedName>
    <submittedName>
        <fullName evidence="3">Leucine-rich_repeat domain superfamily</fullName>
    </submittedName>
</protein>